<dbReference type="InterPro" id="IPR011598">
    <property type="entry name" value="bHLH_dom"/>
</dbReference>
<dbReference type="Ensembl" id="ENSPNAT00000003563.2">
    <property type="protein sequence ID" value="ENSPNAP00000006451.2"/>
    <property type="gene ID" value="ENSPNAG00000012463.2"/>
</dbReference>
<keyword evidence="5" id="KW-0539">Nucleus</keyword>
<evidence type="ECO:0000256" key="3">
    <source>
        <dbReference type="ARBA" id="ARBA00023015"/>
    </source>
</evidence>
<reference evidence="9" key="3">
    <citation type="submission" date="2025-09" db="UniProtKB">
        <authorList>
            <consortium name="Ensembl"/>
        </authorList>
    </citation>
    <scope>IDENTIFICATION</scope>
</reference>
<proteinExistence type="predicted"/>
<feature type="compositionally biased region" description="Basic and acidic residues" evidence="7">
    <location>
        <begin position="54"/>
        <end position="73"/>
    </location>
</feature>
<name>A0A3B4C6E2_PYGNA</name>
<dbReference type="PROSITE" id="PS50888">
    <property type="entry name" value="BHLH"/>
    <property type="match status" value="1"/>
</dbReference>
<dbReference type="Proteomes" id="UP001501920">
    <property type="component" value="Chromosome 28"/>
</dbReference>
<dbReference type="GeneTree" id="ENSGT00940000162962"/>
<dbReference type="GO" id="GO:0000981">
    <property type="term" value="F:DNA-binding transcription factor activity, RNA polymerase II-specific"/>
    <property type="evidence" value="ECO:0007669"/>
    <property type="project" value="TreeGrafter"/>
</dbReference>
<feature type="region of interest" description="Disordered" evidence="7">
    <location>
        <begin position="1"/>
        <end position="73"/>
    </location>
</feature>
<protein>
    <recommendedName>
        <fullName evidence="1">Class E basic helix-loop-helix protein 22</fullName>
    </recommendedName>
    <alternativeName>
        <fullName evidence="6">Class B basic helix-loop-helix protein 5</fullName>
    </alternativeName>
</protein>
<evidence type="ECO:0000259" key="8">
    <source>
        <dbReference type="PROSITE" id="PS50888"/>
    </source>
</evidence>
<evidence type="ECO:0000256" key="7">
    <source>
        <dbReference type="SAM" id="MobiDB-lite"/>
    </source>
</evidence>
<evidence type="ECO:0000256" key="5">
    <source>
        <dbReference type="ARBA" id="ARBA00023242"/>
    </source>
</evidence>
<accession>A0A3B4C6E2</accession>
<evidence type="ECO:0000256" key="1">
    <source>
        <dbReference type="ARBA" id="ARBA00017983"/>
    </source>
</evidence>
<dbReference type="PANTHER" id="PTHR19290">
    <property type="entry name" value="BASIC HELIX-LOOP-HELIX PROTEIN NEUROGENIN-RELATED"/>
    <property type="match status" value="1"/>
</dbReference>
<dbReference type="Pfam" id="PF00010">
    <property type="entry name" value="HLH"/>
    <property type="match status" value="1"/>
</dbReference>
<dbReference type="GO" id="GO:0061564">
    <property type="term" value="P:axon development"/>
    <property type="evidence" value="ECO:0007669"/>
    <property type="project" value="TreeGrafter"/>
</dbReference>
<dbReference type="GO" id="GO:0007423">
    <property type="term" value="P:sensory organ development"/>
    <property type="evidence" value="ECO:0007669"/>
    <property type="project" value="TreeGrafter"/>
</dbReference>
<dbReference type="GO" id="GO:0046983">
    <property type="term" value="F:protein dimerization activity"/>
    <property type="evidence" value="ECO:0007669"/>
    <property type="project" value="InterPro"/>
</dbReference>
<evidence type="ECO:0000313" key="10">
    <source>
        <dbReference type="Proteomes" id="UP001501920"/>
    </source>
</evidence>
<dbReference type="SUPFAM" id="SSF47459">
    <property type="entry name" value="HLH, helix-loop-helix DNA-binding domain"/>
    <property type="match status" value="1"/>
</dbReference>
<feature type="compositionally biased region" description="Polar residues" evidence="7">
    <location>
        <begin position="10"/>
        <end position="19"/>
    </location>
</feature>
<keyword evidence="2" id="KW-0678">Repressor</keyword>
<dbReference type="AlphaFoldDB" id="A0A3B4C6E2"/>
<dbReference type="GO" id="GO:0005634">
    <property type="term" value="C:nucleus"/>
    <property type="evidence" value="ECO:0007669"/>
    <property type="project" value="TreeGrafter"/>
</dbReference>
<dbReference type="InterPro" id="IPR036638">
    <property type="entry name" value="HLH_DNA-bd_sf"/>
</dbReference>
<dbReference type="PANTHER" id="PTHR19290:SF52">
    <property type="entry name" value="CLASS E BASIC HELIX-LOOP-HELIX PROTEIN 22"/>
    <property type="match status" value="1"/>
</dbReference>
<sequence>MENGGGSKLPQGSQQSTCPAHSKGPETGGVSGRHWEDADHSVNPAADSPGSDSRGVRSLEGAHRRRGASERARALRVSINARERRRMHDLNEALDELRAAMPYRAGPTAKKLSKIATLLLARNHILLQARALEQMSRMVGQLKAGHYVSAGGDGQRGSLDNSICFSDTLLPCSSVVRTPIDPHRAGNVWVVGHSQHCSTTDMVVVC</sequence>
<organism evidence="9 10">
    <name type="scientific">Pygocentrus nattereri</name>
    <name type="common">Red-bellied piranha</name>
    <dbReference type="NCBI Taxonomy" id="42514"/>
    <lineage>
        <taxon>Eukaryota</taxon>
        <taxon>Metazoa</taxon>
        <taxon>Chordata</taxon>
        <taxon>Craniata</taxon>
        <taxon>Vertebrata</taxon>
        <taxon>Euteleostomi</taxon>
        <taxon>Actinopterygii</taxon>
        <taxon>Neopterygii</taxon>
        <taxon>Teleostei</taxon>
        <taxon>Ostariophysi</taxon>
        <taxon>Characiformes</taxon>
        <taxon>Characoidei</taxon>
        <taxon>Pygocentrus</taxon>
    </lineage>
</organism>
<keyword evidence="10" id="KW-1185">Reference proteome</keyword>
<evidence type="ECO:0000313" key="9">
    <source>
        <dbReference type="Ensembl" id="ENSPNAP00000006451.2"/>
    </source>
</evidence>
<dbReference type="Gene3D" id="4.10.280.10">
    <property type="entry name" value="Helix-loop-helix DNA-binding domain"/>
    <property type="match status" value="1"/>
</dbReference>
<keyword evidence="4" id="KW-0804">Transcription</keyword>
<keyword evidence="3" id="KW-0805">Transcription regulation</keyword>
<feature type="domain" description="BHLH" evidence="8">
    <location>
        <begin position="74"/>
        <end position="128"/>
    </location>
</feature>
<reference evidence="9" key="2">
    <citation type="submission" date="2025-08" db="UniProtKB">
        <authorList>
            <consortium name="Ensembl"/>
        </authorList>
    </citation>
    <scope>IDENTIFICATION</scope>
</reference>
<evidence type="ECO:0000256" key="4">
    <source>
        <dbReference type="ARBA" id="ARBA00023163"/>
    </source>
</evidence>
<evidence type="ECO:0000256" key="2">
    <source>
        <dbReference type="ARBA" id="ARBA00022491"/>
    </source>
</evidence>
<dbReference type="SMART" id="SM00353">
    <property type="entry name" value="HLH"/>
    <property type="match status" value="1"/>
</dbReference>
<evidence type="ECO:0000256" key="6">
    <source>
        <dbReference type="ARBA" id="ARBA00030141"/>
    </source>
</evidence>
<dbReference type="InterPro" id="IPR050359">
    <property type="entry name" value="bHLH_transcription_factors"/>
</dbReference>
<dbReference type="GO" id="GO:0070888">
    <property type="term" value="F:E-box binding"/>
    <property type="evidence" value="ECO:0007669"/>
    <property type="project" value="TreeGrafter"/>
</dbReference>
<dbReference type="STRING" id="42514.ENSPNAP00000006451"/>
<dbReference type="GO" id="GO:0045944">
    <property type="term" value="P:positive regulation of transcription by RNA polymerase II"/>
    <property type="evidence" value="ECO:0007669"/>
    <property type="project" value="TreeGrafter"/>
</dbReference>
<reference evidence="9 10" key="1">
    <citation type="submission" date="2020-10" db="EMBL/GenBank/DDBJ databases">
        <title>Pygocentrus nattereri (red-bellied piranha) genome, fPygNat1, primary haplotype.</title>
        <authorList>
            <person name="Myers G."/>
            <person name="Meyer A."/>
            <person name="Karagic N."/>
            <person name="Pippel M."/>
            <person name="Winkler S."/>
            <person name="Tracey A."/>
            <person name="Wood J."/>
            <person name="Formenti G."/>
            <person name="Howe K."/>
            <person name="Fedrigo O."/>
            <person name="Jarvis E.D."/>
        </authorList>
    </citation>
    <scope>NUCLEOTIDE SEQUENCE [LARGE SCALE GENOMIC DNA]</scope>
</reference>